<dbReference type="Gene3D" id="3.40.1190.20">
    <property type="match status" value="1"/>
</dbReference>
<keyword evidence="6" id="KW-1185">Reference proteome</keyword>
<keyword evidence="3 5" id="KW-0418">Kinase</keyword>
<dbReference type="InterPro" id="IPR011611">
    <property type="entry name" value="PfkB_dom"/>
</dbReference>
<sequence length="335" mass="38142">MTHETSDKILCFGELLLHFAPDSEGNWLNEQSMKIYVGGAEYNVASALAQWKNPVKLYSVLPENFLGQQLQNQLQNKGFEIIAEKSKGRIGSFYLSSDGDMQHAQVIYDRFPSVFSESDFSQNHLDDIFSNVKWLHISTITPALSENAYQKCLELMKEAASRNIRVSLDLNYRATLWQGKNPAEKIKNLMPFVTVLMGNIWSIQQFLEIPIDYQLNGNFDDENLTKQAEKSAIEIQNQYPNVETVANTFRFTQGDGVDYYATLYSEGQLLTSQQYHSDKIEERVGSGDSFMAALIHGFLKENLSQQILEDATKVAFQKLFVKGDTIDETINIEKR</sequence>
<evidence type="ECO:0000256" key="1">
    <source>
        <dbReference type="ARBA" id="ARBA00010688"/>
    </source>
</evidence>
<evidence type="ECO:0000313" key="5">
    <source>
        <dbReference type="EMBL" id="UOE39529.1"/>
    </source>
</evidence>
<protein>
    <submittedName>
        <fullName evidence="5">PfkB family carbohydrate kinase</fullName>
    </submittedName>
</protein>
<reference evidence="5 6" key="1">
    <citation type="submission" date="2022-03" db="EMBL/GenBank/DDBJ databases">
        <title>Chryseobacterium sp. isolated from the Andong Sikhe.</title>
        <authorList>
            <person name="Won M."/>
            <person name="Kim S.-J."/>
            <person name="Kwon S.-W."/>
        </authorList>
    </citation>
    <scope>NUCLEOTIDE SEQUENCE [LARGE SCALE GENOMIC DNA]</scope>
    <source>
        <strain evidence="5 6">ADR-1</strain>
    </source>
</reference>
<comment type="similarity">
    <text evidence="1">Belongs to the carbohydrate kinase PfkB family.</text>
</comment>
<dbReference type="InterPro" id="IPR052700">
    <property type="entry name" value="Carb_kinase_PfkB-like"/>
</dbReference>
<dbReference type="InterPro" id="IPR029056">
    <property type="entry name" value="Ribokinase-like"/>
</dbReference>
<dbReference type="SUPFAM" id="SSF53613">
    <property type="entry name" value="Ribokinase-like"/>
    <property type="match status" value="1"/>
</dbReference>
<evidence type="ECO:0000259" key="4">
    <source>
        <dbReference type="Pfam" id="PF00294"/>
    </source>
</evidence>
<feature type="domain" description="Carbohydrate kinase PfkB" evidence="4">
    <location>
        <begin position="7"/>
        <end position="325"/>
    </location>
</feature>
<proteinExistence type="inferred from homology"/>
<gene>
    <name evidence="5" type="ORF">MTP08_07065</name>
</gene>
<organism evidence="5 6">
    <name type="scientific">Chryseobacterium oryzae</name>
    <dbReference type="NCBI Taxonomy" id="2929799"/>
    <lineage>
        <taxon>Bacteria</taxon>
        <taxon>Pseudomonadati</taxon>
        <taxon>Bacteroidota</taxon>
        <taxon>Flavobacteriia</taxon>
        <taxon>Flavobacteriales</taxon>
        <taxon>Weeksellaceae</taxon>
        <taxon>Chryseobacterium group</taxon>
        <taxon>Chryseobacterium</taxon>
    </lineage>
</organism>
<name>A0ABY4BK28_9FLAO</name>
<dbReference type="EMBL" id="CP094529">
    <property type="protein sequence ID" value="UOE39529.1"/>
    <property type="molecule type" value="Genomic_DNA"/>
</dbReference>
<keyword evidence="2" id="KW-0808">Transferase</keyword>
<evidence type="ECO:0000313" key="6">
    <source>
        <dbReference type="Proteomes" id="UP000831068"/>
    </source>
</evidence>
<accession>A0ABY4BK28</accession>
<dbReference type="PANTHER" id="PTHR43320">
    <property type="entry name" value="SUGAR KINASE"/>
    <property type="match status" value="1"/>
</dbReference>
<dbReference type="Proteomes" id="UP000831068">
    <property type="component" value="Chromosome"/>
</dbReference>
<evidence type="ECO:0000256" key="2">
    <source>
        <dbReference type="ARBA" id="ARBA00022679"/>
    </source>
</evidence>
<evidence type="ECO:0000256" key="3">
    <source>
        <dbReference type="ARBA" id="ARBA00022777"/>
    </source>
</evidence>
<dbReference type="RefSeq" id="WP_243577681.1">
    <property type="nucleotide sequence ID" value="NZ_CP094529.1"/>
</dbReference>
<dbReference type="PANTHER" id="PTHR43320:SF2">
    <property type="entry name" value="2-DEHYDRO-3-DEOXYGLUCONOKINASE_2-DEHYDRO-3-DEOXYGALACTONOKINASE"/>
    <property type="match status" value="1"/>
</dbReference>
<dbReference type="Pfam" id="PF00294">
    <property type="entry name" value="PfkB"/>
    <property type="match status" value="1"/>
</dbReference>
<dbReference type="GO" id="GO:0016301">
    <property type="term" value="F:kinase activity"/>
    <property type="evidence" value="ECO:0007669"/>
    <property type="project" value="UniProtKB-KW"/>
</dbReference>